<dbReference type="GO" id="GO:0006488">
    <property type="term" value="P:dolichol-linked oligosaccharide biosynthetic process"/>
    <property type="evidence" value="ECO:0007669"/>
    <property type="project" value="InterPro"/>
</dbReference>
<evidence type="ECO:0000313" key="1">
    <source>
        <dbReference type="EMBL" id="SFJ56227.1"/>
    </source>
</evidence>
<accession>A0A1I3SFD7</accession>
<dbReference type="RefSeq" id="WP_090060939.1">
    <property type="nucleotide sequence ID" value="NZ_FORH01000004.1"/>
</dbReference>
<dbReference type="Gene3D" id="3.40.50.2000">
    <property type="entry name" value="Glycogen Phosphorylase B"/>
    <property type="match status" value="1"/>
</dbReference>
<dbReference type="Pfam" id="PF08660">
    <property type="entry name" value="Alg14"/>
    <property type="match status" value="1"/>
</dbReference>
<dbReference type="OrthoDB" id="555447at2"/>
<gene>
    <name evidence="1" type="ORF">SAMN04487991_2411</name>
</gene>
<keyword evidence="2" id="KW-1185">Reference proteome</keyword>
<reference evidence="2" key="1">
    <citation type="submission" date="2016-10" db="EMBL/GenBank/DDBJ databases">
        <authorList>
            <person name="Varghese N."/>
            <person name="Submissions S."/>
        </authorList>
    </citation>
    <scope>NUCLEOTIDE SEQUENCE [LARGE SCALE GENOMIC DNA]</scope>
    <source>
        <strain evidence="2">DSM 26471</strain>
    </source>
</reference>
<dbReference type="EMBL" id="FORH01000004">
    <property type="protein sequence ID" value="SFJ56227.1"/>
    <property type="molecule type" value="Genomic_DNA"/>
</dbReference>
<dbReference type="AlphaFoldDB" id="A0A1I3SFD7"/>
<dbReference type="STRING" id="588602.SAMN04487991_2411"/>
<evidence type="ECO:0000313" key="2">
    <source>
        <dbReference type="Proteomes" id="UP000199630"/>
    </source>
</evidence>
<protein>
    <submittedName>
        <fullName evidence="1">Oligosaccharide biosynthesis protein Alg14 like</fullName>
    </submittedName>
</protein>
<proteinExistence type="predicted"/>
<name>A0A1I3SFD7_9RHOB</name>
<dbReference type="InterPro" id="IPR013969">
    <property type="entry name" value="Oligosacch_biosynth_Alg14"/>
</dbReference>
<dbReference type="Proteomes" id="UP000199630">
    <property type="component" value="Unassembled WGS sequence"/>
</dbReference>
<sequence>MSEQNERPKVLAVSSGGGHWSELRRLRPSWEGARVSYVVTDVAYKADLDSDPAETDYRFFTVRDANATHRIRLLQLALKMFLVVLRVRPDVVISTGAAPGYFAIRFGKMLGARTIWVDSIANAEEMSVSANLSRKHCDLWLSQWPHLAKETGAEYAGAVM</sequence>
<organism evidence="1 2">
    <name type="scientific">Celeribacter neptunius</name>
    <dbReference type="NCBI Taxonomy" id="588602"/>
    <lineage>
        <taxon>Bacteria</taxon>
        <taxon>Pseudomonadati</taxon>
        <taxon>Pseudomonadota</taxon>
        <taxon>Alphaproteobacteria</taxon>
        <taxon>Rhodobacterales</taxon>
        <taxon>Roseobacteraceae</taxon>
        <taxon>Celeribacter</taxon>
    </lineage>
</organism>